<comment type="caution">
    <text evidence="2">The sequence shown here is derived from an EMBL/GenBank/DDBJ whole genome shotgun (WGS) entry which is preliminary data.</text>
</comment>
<evidence type="ECO:0000313" key="2">
    <source>
        <dbReference type="EMBL" id="MBN8660039.1"/>
    </source>
</evidence>
<evidence type="ECO:0000259" key="1">
    <source>
        <dbReference type="PROSITE" id="PS51186"/>
    </source>
</evidence>
<accession>A0A8J7TKZ2</accession>
<dbReference type="Gene3D" id="3.40.630.30">
    <property type="match status" value="1"/>
</dbReference>
<gene>
    <name evidence="2" type="ORF">J0M35_06720</name>
</gene>
<name>A0A8J7TKZ2_9BACT</name>
<dbReference type="Proteomes" id="UP000664277">
    <property type="component" value="Unassembled WGS sequence"/>
</dbReference>
<proteinExistence type="predicted"/>
<dbReference type="PROSITE" id="PS51186">
    <property type="entry name" value="GNAT"/>
    <property type="match status" value="1"/>
</dbReference>
<dbReference type="GO" id="GO:0016747">
    <property type="term" value="F:acyltransferase activity, transferring groups other than amino-acyl groups"/>
    <property type="evidence" value="ECO:0007669"/>
    <property type="project" value="InterPro"/>
</dbReference>
<dbReference type="AlphaFoldDB" id="A0A8J7TKZ2"/>
<sequence>MTLTAYVEEMPKASVKVFKAGAEHVHLAPAIKDMYEKALGPGGVKCPGADPYPDTDLFSVEGVAQTLEQGERVLALAATEEDELVGAMVMDRLSPHHVEFNSMAVRIDKRGMRAGSAIVAFLRDLLEETDFTLNATELVTHSLASQAAHIHAGYKNICGFSFCHYPKVFFKEHPESVLWVVKLQGKLVPLAKSFRMQLGRNLSSDKTNVKTKILDLQSRQSTQSSFVRLSERELDIASDLLAKRAVYVPKDYLPLVQSILFQFEDILDRNLLTEKQIAIHGEETAKAERQNLNIEYKEGFGHSYVIMSSQFSFDRQEIATALKELKDLGKRFILVRLPAFNPESLALAEYLREEGFVFQSYLPLYGHFPEDLTEFGDILTLQWIKPEILEQNALPGETDSVVKVYGYPQNISGEIINQIRVELNKQKQQGRAEK</sequence>
<dbReference type="EMBL" id="JAFLCK010000007">
    <property type="protein sequence ID" value="MBN8660039.1"/>
    <property type="molecule type" value="Genomic_DNA"/>
</dbReference>
<dbReference type="InterPro" id="IPR000182">
    <property type="entry name" value="GNAT_dom"/>
</dbReference>
<reference evidence="2" key="1">
    <citation type="submission" date="2021-02" db="EMBL/GenBank/DDBJ databases">
        <title>Genome-Resolved Metagenomics of a Microbial Community Performing Photosynthetic Biological Nutrient Removal.</title>
        <authorList>
            <person name="Mcdaniel E.A."/>
        </authorList>
    </citation>
    <scope>NUCLEOTIDE SEQUENCE</scope>
    <source>
        <strain evidence="2">UWPOB_OBS1</strain>
    </source>
</reference>
<protein>
    <recommendedName>
        <fullName evidence="1">N-acetyltransferase domain-containing protein</fullName>
    </recommendedName>
</protein>
<feature type="domain" description="N-acetyltransferase" evidence="1">
    <location>
        <begin position="16"/>
        <end position="184"/>
    </location>
</feature>
<dbReference type="SUPFAM" id="SSF55729">
    <property type="entry name" value="Acyl-CoA N-acyltransferases (Nat)"/>
    <property type="match status" value="1"/>
</dbReference>
<organism evidence="2 3">
    <name type="scientific">Candidatus Obscuribacter phosphatis</name>
    <dbReference type="NCBI Taxonomy" id="1906157"/>
    <lineage>
        <taxon>Bacteria</taxon>
        <taxon>Bacillati</taxon>
        <taxon>Candidatus Melainabacteria</taxon>
        <taxon>Candidatus Obscuribacterales</taxon>
        <taxon>Candidatus Obscuribacteraceae</taxon>
        <taxon>Candidatus Obscuribacter</taxon>
    </lineage>
</organism>
<evidence type="ECO:0000313" key="3">
    <source>
        <dbReference type="Proteomes" id="UP000664277"/>
    </source>
</evidence>
<dbReference type="InterPro" id="IPR016181">
    <property type="entry name" value="Acyl_CoA_acyltransferase"/>
</dbReference>